<accession>A0A0F9UVT2</accession>
<gene>
    <name evidence="2" type="ORF">LCGC14_0161450</name>
</gene>
<keyword evidence="1" id="KW-1133">Transmembrane helix</keyword>
<feature type="transmembrane region" description="Helical" evidence="1">
    <location>
        <begin position="12"/>
        <end position="39"/>
    </location>
</feature>
<proteinExistence type="predicted"/>
<evidence type="ECO:0000256" key="1">
    <source>
        <dbReference type="SAM" id="Phobius"/>
    </source>
</evidence>
<dbReference type="InterPro" id="IPR012902">
    <property type="entry name" value="N_methyl_site"/>
</dbReference>
<dbReference type="Pfam" id="PF07963">
    <property type="entry name" value="N_methyl"/>
    <property type="match status" value="1"/>
</dbReference>
<name>A0A0F9UVT2_9ZZZZ</name>
<keyword evidence="1" id="KW-0472">Membrane</keyword>
<keyword evidence="1" id="KW-0812">Transmembrane</keyword>
<organism evidence="2">
    <name type="scientific">marine sediment metagenome</name>
    <dbReference type="NCBI Taxonomy" id="412755"/>
    <lineage>
        <taxon>unclassified sequences</taxon>
        <taxon>metagenomes</taxon>
        <taxon>ecological metagenomes</taxon>
    </lineage>
</organism>
<reference evidence="2" key="1">
    <citation type="journal article" date="2015" name="Nature">
        <title>Complex archaea that bridge the gap between prokaryotes and eukaryotes.</title>
        <authorList>
            <person name="Spang A."/>
            <person name="Saw J.H."/>
            <person name="Jorgensen S.L."/>
            <person name="Zaremba-Niedzwiedzka K."/>
            <person name="Martijn J."/>
            <person name="Lind A.E."/>
            <person name="van Eijk R."/>
            <person name="Schleper C."/>
            <person name="Guy L."/>
            <person name="Ettema T.J."/>
        </authorList>
    </citation>
    <scope>NUCLEOTIDE SEQUENCE</scope>
</reference>
<dbReference type="EMBL" id="LAZR01000060">
    <property type="protein sequence ID" value="KKN97170.1"/>
    <property type="molecule type" value="Genomic_DNA"/>
</dbReference>
<protein>
    <recommendedName>
        <fullName evidence="3">Type II secretion system protein</fullName>
    </recommendedName>
</protein>
<dbReference type="AlphaFoldDB" id="A0A0F9UVT2"/>
<evidence type="ECO:0008006" key="3">
    <source>
        <dbReference type="Google" id="ProtNLM"/>
    </source>
</evidence>
<evidence type="ECO:0000313" key="2">
    <source>
        <dbReference type="EMBL" id="KKN97170.1"/>
    </source>
</evidence>
<comment type="caution">
    <text evidence="2">The sequence shown here is derived from an EMBL/GenBank/DDBJ whole genome shotgun (WGS) entry which is preliminary data.</text>
</comment>
<sequence>MIIMNRSQQKSFTLIEVLVYIAILATVIVVIFSFLIWAIEINIKTRVMRETLDNARRVMEVIVYEVKEAENIYEPTSIFNAHPGQLSLKTSNHLPTGENSTYIDFYICGTHLCFKKESQDPIVLTSERVEITNLVFRQIITNQIPSVQIDLIINYKDSSGRTEYQASVNLKSAASLRQYQQ</sequence>